<dbReference type="Pfam" id="PF14736">
    <property type="entry name" value="N_Asn_amidohyd"/>
    <property type="match status" value="1"/>
</dbReference>
<dbReference type="AlphaFoldDB" id="A0AAQ4F8X3"/>
<evidence type="ECO:0000313" key="1">
    <source>
        <dbReference type="EMBL" id="KAK8783088.1"/>
    </source>
</evidence>
<dbReference type="GO" id="GO:0005634">
    <property type="term" value="C:nucleus"/>
    <property type="evidence" value="ECO:0007669"/>
    <property type="project" value="TreeGrafter"/>
</dbReference>
<dbReference type="PANTHER" id="PTHR12498">
    <property type="entry name" value="N-TERMINAL ASPARAGINE AMIDOHYDROLASE"/>
    <property type="match status" value="1"/>
</dbReference>
<keyword evidence="2" id="KW-1185">Reference proteome</keyword>
<sequence length="348" mass="39066">MSIIRAKFRCTYWSSSHASKEGTHAREREHNRLHNTTDRMPLVINGAVVDQLPPDTRTLFETYPHFKEIAAALISQVPKVIGPLGLLYVHQREFAVTVAQDKNVSVLGTDEATTCIMAIVRHTGSGAVSLAHFDGSGLEQGVASIVRRVQELSLPIPEGRFEVYLVGGFLDRRAYSESLANQLLYALHKQPVNLHLVTACVCELNNVLRGNLNWPTIYGIGVNIKSGEIFPATFPDKGPELPLRSARHFTGCHEMCDIYDCSLGMMRIGPFNYEPMRGVDLWLSQNDDFILQHLSTSPEVESPMFVMQVRAALKYIQQHPFPGVTVFPDNRPHYFRKDEGGAWIPFCY</sequence>
<gene>
    <name evidence="1" type="ORF">V5799_015579</name>
</gene>
<comment type="caution">
    <text evidence="1">The sequence shown here is derived from an EMBL/GenBank/DDBJ whole genome shotgun (WGS) entry which is preliminary data.</text>
</comment>
<dbReference type="InterPro" id="IPR026750">
    <property type="entry name" value="NTAN1"/>
</dbReference>
<protein>
    <recommendedName>
        <fullName evidence="3">Protein N-terminal asparagine amidohydrolase</fullName>
    </recommendedName>
</protein>
<reference evidence="1 2" key="1">
    <citation type="journal article" date="2023" name="Arcadia Sci">
        <title>De novo assembly of a long-read Amblyomma americanum tick genome.</title>
        <authorList>
            <person name="Chou S."/>
            <person name="Poskanzer K.E."/>
            <person name="Rollins M."/>
            <person name="Thuy-Boun P.S."/>
        </authorList>
    </citation>
    <scope>NUCLEOTIDE SEQUENCE [LARGE SCALE GENOMIC DNA]</scope>
    <source>
        <strain evidence="1">F_SG_1</strain>
        <tissue evidence="1">Salivary glands</tissue>
    </source>
</reference>
<dbReference type="PANTHER" id="PTHR12498:SF0">
    <property type="entry name" value="PROTEIN N-TERMINAL ASPARAGINE AMIDOHYDROLASE"/>
    <property type="match status" value="1"/>
</dbReference>
<dbReference type="EMBL" id="JARKHS020005905">
    <property type="protein sequence ID" value="KAK8783088.1"/>
    <property type="molecule type" value="Genomic_DNA"/>
</dbReference>
<proteinExistence type="predicted"/>
<dbReference type="GO" id="GO:0006511">
    <property type="term" value="P:ubiquitin-dependent protein catabolic process"/>
    <property type="evidence" value="ECO:0007669"/>
    <property type="project" value="TreeGrafter"/>
</dbReference>
<accession>A0AAQ4F8X3</accession>
<dbReference type="GO" id="GO:0008418">
    <property type="term" value="F:protein-N-terminal asparagine amidohydrolase activity"/>
    <property type="evidence" value="ECO:0007669"/>
    <property type="project" value="InterPro"/>
</dbReference>
<name>A0AAQ4F8X3_AMBAM</name>
<dbReference type="Proteomes" id="UP001321473">
    <property type="component" value="Unassembled WGS sequence"/>
</dbReference>
<organism evidence="1 2">
    <name type="scientific">Amblyomma americanum</name>
    <name type="common">Lone star tick</name>
    <dbReference type="NCBI Taxonomy" id="6943"/>
    <lineage>
        <taxon>Eukaryota</taxon>
        <taxon>Metazoa</taxon>
        <taxon>Ecdysozoa</taxon>
        <taxon>Arthropoda</taxon>
        <taxon>Chelicerata</taxon>
        <taxon>Arachnida</taxon>
        <taxon>Acari</taxon>
        <taxon>Parasitiformes</taxon>
        <taxon>Ixodida</taxon>
        <taxon>Ixodoidea</taxon>
        <taxon>Ixodidae</taxon>
        <taxon>Amblyomminae</taxon>
        <taxon>Amblyomma</taxon>
    </lineage>
</organism>
<evidence type="ECO:0000313" key="2">
    <source>
        <dbReference type="Proteomes" id="UP001321473"/>
    </source>
</evidence>
<evidence type="ECO:0008006" key="3">
    <source>
        <dbReference type="Google" id="ProtNLM"/>
    </source>
</evidence>